<accession>A0A267F6T0</accession>
<keyword evidence="1" id="KW-0472">Membrane</keyword>
<reference evidence="2 4" key="1">
    <citation type="submission" date="2017-06" db="EMBL/GenBank/DDBJ databases">
        <title>A platform for efficient transgenesis in Macrostomum lignano, a flatworm model organism for stem cell research.</title>
        <authorList>
            <person name="Berezikov E."/>
        </authorList>
    </citation>
    <scope>NUCLEOTIDE SEQUENCE [LARGE SCALE GENOMIC DNA]</scope>
    <source>
        <strain evidence="2">DV1</strain>
        <tissue evidence="2">Whole organism</tissue>
    </source>
</reference>
<evidence type="ECO:0000313" key="2">
    <source>
        <dbReference type="EMBL" id="PAA69413.1"/>
    </source>
</evidence>
<evidence type="ECO:0000256" key="1">
    <source>
        <dbReference type="SAM" id="Phobius"/>
    </source>
</evidence>
<organism evidence="2 4">
    <name type="scientific">Macrostomum lignano</name>
    <dbReference type="NCBI Taxonomy" id="282301"/>
    <lineage>
        <taxon>Eukaryota</taxon>
        <taxon>Metazoa</taxon>
        <taxon>Spiralia</taxon>
        <taxon>Lophotrochozoa</taxon>
        <taxon>Platyhelminthes</taxon>
        <taxon>Rhabditophora</taxon>
        <taxon>Macrostomorpha</taxon>
        <taxon>Macrostomida</taxon>
        <taxon>Macrostomidae</taxon>
        <taxon>Macrostomum</taxon>
    </lineage>
</organism>
<keyword evidence="1" id="KW-1133">Transmembrane helix</keyword>
<comment type="caution">
    <text evidence="2">The sequence shown here is derived from an EMBL/GenBank/DDBJ whole genome shotgun (WGS) entry which is preliminary data.</text>
</comment>
<dbReference type="AlphaFoldDB" id="A0A267F6T0"/>
<gene>
    <name evidence="2" type="ORF">BOX15_Mlig029626g1</name>
    <name evidence="3" type="ORF">BOX15_Mlig029626g2</name>
</gene>
<dbReference type="Proteomes" id="UP000215902">
    <property type="component" value="Unassembled WGS sequence"/>
</dbReference>
<feature type="transmembrane region" description="Helical" evidence="1">
    <location>
        <begin position="152"/>
        <end position="177"/>
    </location>
</feature>
<name>A0A267F6T0_9PLAT</name>
<dbReference type="EMBL" id="NIVC01000888">
    <property type="protein sequence ID" value="PAA75372.1"/>
    <property type="molecule type" value="Genomic_DNA"/>
</dbReference>
<proteinExistence type="predicted"/>
<keyword evidence="1" id="KW-0812">Transmembrane</keyword>
<evidence type="ECO:0000313" key="3">
    <source>
        <dbReference type="EMBL" id="PAA75372.1"/>
    </source>
</evidence>
<protein>
    <submittedName>
        <fullName evidence="2">Uncharacterized protein</fullName>
    </submittedName>
</protein>
<sequence length="205" mass="22037">MEKKLILPTNAGPTQNASSLANCNSSSSAMPQIQIFIIFLAAFSAIPVQQAEICCPTGQYPDMFVDICVHCPTDCLTIEDKNSSSTAMLLRSFCAELRACGYCLTARDRAEGLQGSATAAGCGWRRRHSKTSLDATADADAADVSLVKKVTMWKVLCAISLATSAGAVAALVLLVIVQRRRWRQLPVDDKNAQLPHHASKQLLVV</sequence>
<dbReference type="EMBL" id="NIVC01001326">
    <property type="protein sequence ID" value="PAA69413.1"/>
    <property type="molecule type" value="Genomic_DNA"/>
</dbReference>
<evidence type="ECO:0000313" key="4">
    <source>
        <dbReference type="Proteomes" id="UP000215902"/>
    </source>
</evidence>
<keyword evidence="4" id="KW-1185">Reference proteome</keyword>